<dbReference type="InterPro" id="IPR057247">
    <property type="entry name" value="CARBOXYPEPT_ZN_2"/>
</dbReference>
<evidence type="ECO:0000256" key="2">
    <source>
        <dbReference type="ARBA" id="ARBA00005988"/>
    </source>
</evidence>
<accession>A0A061IBQ0</accession>
<evidence type="ECO:0000256" key="11">
    <source>
        <dbReference type="SAM" id="MobiDB-lite"/>
    </source>
</evidence>
<feature type="chain" id="PRO_5001600763" evidence="12">
    <location>
        <begin position="24"/>
        <end position="489"/>
    </location>
</feature>
<keyword evidence="9" id="KW-0325">Glycoprotein</keyword>
<dbReference type="PRINTS" id="PR00765">
    <property type="entry name" value="CRBOXYPTASEA"/>
</dbReference>
<feature type="domain" description="Peptidase M14" evidence="13">
    <location>
        <begin position="24"/>
        <end position="370"/>
    </location>
</feature>
<evidence type="ECO:0000256" key="5">
    <source>
        <dbReference type="ARBA" id="ARBA00022723"/>
    </source>
</evidence>
<dbReference type="InterPro" id="IPR050753">
    <property type="entry name" value="Peptidase_M14_domain"/>
</dbReference>
<dbReference type="PROSITE" id="PS00133">
    <property type="entry name" value="CARBOXYPEPT_ZN_2"/>
    <property type="match status" value="1"/>
</dbReference>
<dbReference type="SUPFAM" id="SSF53187">
    <property type="entry name" value="Zn-dependent exopeptidases"/>
    <property type="match status" value="1"/>
</dbReference>
<keyword evidence="6 14" id="KW-0378">Hydrolase</keyword>
<dbReference type="FunFam" id="2.60.40.1120:FF:000011">
    <property type="entry name" value="Carboxypeptidase N catalytic chain"/>
    <property type="match status" value="1"/>
</dbReference>
<dbReference type="GO" id="GO:0006518">
    <property type="term" value="P:peptide metabolic process"/>
    <property type="evidence" value="ECO:0007669"/>
    <property type="project" value="TreeGrafter"/>
</dbReference>
<evidence type="ECO:0000256" key="8">
    <source>
        <dbReference type="ARBA" id="ARBA00023049"/>
    </source>
</evidence>
<dbReference type="Gene3D" id="3.40.630.10">
    <property type="entry name" value="Zn peptidases"/>
    <property type="match status" value="1"/>
</dbReference>
<evidence type="ECO:0000256" key="10">
    <source>
        <dbReference type="PROSITE-ProRule" id="PRU01379"/>
    </source>
</evidence>
<dbReference type="PROSITE" id="PS52035">
    <property type="entry name" value="PEPTIDASE_M14"/>
    <property type="match status" value="1"/>
</dbReference>
<dbReference type="EC" id="3.4.17.3" evidence="14"/>
<dbReference type="PROSITE" id="PS00132">
    <property type="entry name" value="CARBOXYPEPT_ZN_1"/>
    <property type="match status" value="1"/>
</dbReference>
<name>A0A061IBQ0_CRIGR</name>
<evidence type="ECO:0000256" key="6">
    <source>
        <dbReference type="ARBA" id="ARBA00022801"/>
    </source>
</evidence>
<keyword evidence="3 14" id="KW-0121">Carboxypeptidase</keyword>
<dbReference type="Pfam" id="PF00246">
    <property type="entry name" value="Peptidase_M14"/>
    <property type="match status" value="1"/>
</dbReference>
<evidence type="ECO:0000259" key="13">
    <source>
        <dbReference type="PROSITE" id="PS52035"/>
    </source>
</evidence>
<keyword evidence="5" id="KW-0479">Metal-binding</keyword>
<evidence type="ECO:0000313" key="15">
    <source>
        <dbReference type="Proteomes" id="UP000030759"/>
    </source>
</evidence>
<protein>
    <submittedName>
        <fullName evidence="14">Carboxypeptidase N catalytic chain-like protein</fullName>
        <ecNumber evidence="14">3.4.17.3</ecNumber>
    </submittedName>
</protein>
<evidence type="ECO:0000256" key="1">
    <source>
        <dbReference type="ARBA" id="ARBA00001947"/>
    </source>
</evidence>
<dbReference type="GO" id="GO:0008270">
    <property type="term" value="F:zinc ion binding"/>
    <property type="evidence" value="ECO:0007669"/>
    <property type="project" value="InterPro"/>
</dbReference>
<dbReference type="InterPro" id="IPR057246">
    <property type="entry name" value="CARBOXYPEPT_ZN_1"/>
</dbReference>
<evidence type="ECO:0000256" key="7">
    <source>
        <dbReference type="ARBA" id="ARBA00022833"/>
    </source>
</evidence>
<dbReference type="SUPFAM" id="SSF49464">
    <property type="entry name" value="Carboxypeptidase regulatory domain-like"/>
    <property type="match status" value="1"/>
</dbReference>
<proteinExistence type="inferred from homology"/>
<feature type="signal peptide" evidence="12">
    <location>
        <begin position="1"/>
        <end position="23"/>
    </location>
</feature>
<evidence type="ECO:0000313" key="14">
    <source>
        <dbReference type="EMBL" id="ERE80417.1"/>
    </source>
</evidence>
<evidence type="ECO:0000256" key="4">
    <source>
        <dbReference type="ARBA" id="ARBA00022670"/>
    </source>
</evidence>
<dbReference type="InterPro" id="IPR000834">
    <property type="entry name" value="Peptidase_M14"/>
</dbReference>
<dbReference type="InterPro" id="IPR008969">
    <property type="entry name" value="CarboxyPept-like_regulatory"/>
</dbReference>
<dbReference type="PANTHER" id="PTHR11532">
    <property type="entry name" value="PROTEASE M14 CARBOXYPEPTIDASE"/>
    <property type="match status" value="1"/>
</dbReference>
<dbReference type="PANTHER" id="PTHR11532:SF80">
    <property type="entry name" value="CARBOXYPEPTIDASE N CATALYTIC CHAIN"/>
    <property type="match status" value="1"/>
</dbReference>
<dbReference type="EMBL" id="KE671247">
    <property type="protein sequence ID" value="ERE80417.1"/>
    <property type="molecule type" value="Genomic_DNA"/>
</dbReference>
<comment type="similarity">
    <text evidence="2 10">Belongs to the peptidase M14 family.</text>
</comment>
<keyword evidence="4" id="KW-0645">Protease</keyword>
<dbReference type="AlphaFoldDB" id="A0A061IBQ0"/>
<dbReference type="Gene3D" id="2.60.40.1120">
    <property type="entry name" value="Carboxypeptidase-like, regulatory domain"/>
    <property type="match status" value="1"/>
</dbReference>
<dbReference type="SMART" id="SM00631">
    <property type="entry name" value="Zn_pept"/>
    <property type="match status" value="1"/>
</dbReference>
<dbReference type="GO" id="GO:0005615">
    <property type="term" value="C:extracellular space"/>
    <property type="evidence" value="ECO:0007669"/>
    <property type="project" value="TreeGrafter"/>
</dbReference>
<feature type="region of interest" description="Disordered" evidence="11">
    <location>
        <begin position="450"/>
        <end position="489"/>
    </location>
</feature>
<sequence>MPDIPSAFLPLLLLSRLVAPVTFRHHRYDDLVRTLYKVHNQCPDITRLYNIGRSVKGRYLYVLEFSDHPGIHEPLEPEVKYVGNMHGNEVLGRELLLQLSEFLCEEFRNRNQRILRLIQDTRIHILPSMNPDGYEVAAAQPNDQLCTKPSHEACALSIDYQELLRTRNAMPCVVVGPNASGYLVGRNNANGVDLNRNFPDLNTYFYYNEKYGGPNHHLPLPDNWKSQVEPETRAVIQWIRSLNFVLSANLHGGAVVANYPYDKSLFRSPHRTSNSPTPDDQLFQTLAKVYSYAHGWMHQGWNCGDYFPDGITNGASWYSLSKGMQDFNYLHTNCFEITLELSCNKFPRQEELQREWLGNREALIQFLEQVHQGIKGMVLDENSNNLTGAVISVSGINHDVTSGEHGDYFRLLLPGTYIVTAKAPGYDPKTVTVTVGPAGPALVNFQLNRSTSQVHPAQKAPGRGQGSRPKQPRITRKKDTATKRHRGPA</sequence>
<evidence type="ECO:0000256" key="9">
    <source>
        <dbReference type="ARBA" id="ARBA00023180"/>
    </source>
</evidence>
<dbReference type="MEROPS" id="M14.004"/>
<dbReference type="GO" id="GO:0016485">
    <property type="term" value="P:protein processing"/>
    <property type="evidence" value="ECO:0007669"/>
    <property type="project" value="TreeGrafter"/>
</dbReference>
<dbReference type="Proteomes" id="UP000030759">
    <property type="component" value="Unassembled WGS sequence"/>
</dbReference>
<gene>
    <name evidence="14" type="ORF">H671_3g8862</name>
</gene>
<keyword evidence="7" id="KW-0862">Zinc</keyword>
<keyword evidence="8" id="KW-0482">Metalloprotease</keyword>
<keyword evidence="12" id="KW-0732">Signal</keyword>
<dbReference type="CDD" id="cd11308">
    <property type="entry name" value="Peptidase_M14NE-CP-C_like"/>
    <property type="match status" value="1"/>
</dbReference>
<comment type="cofactor">
    <cofactor evidence="1">
        <name>Zn(2+)</name>
        <dbReference type="ChEBI" id="CHEBI:29105"/>
    </cofactor>
</comment>
<evidence type="ECO:0000256" key="12">
    <source>
        <dbReference type="SAM" id="SignalP"/>
    </source>
</evidence>
<evidence type="ECO:0000256" key="3">
    <source>
        <dbReference type="ARBA" id="ARBA00022645"/>
    </source>
</evidence>
<dbReference type="Pfam" id="PF13620">
    <property type="entry name" value="CarboxypepD_reg"/>
    <property type="match status" value="1"/>
</dbReference>
<organism evidence="14 15">
    <name type="scientific">Cricetulus griseus</name>
    <name type="common">Chinese hamster</name>
    <name type="synonym">Cricetulus barabensis griseus</name>
    <dbReference type="NCBI Taxonomy" id="10029"/>
    <lineage>
        <taxon>Eukaryota</taxon>
        <taxon>Metazoa</taxon>
        <taxon>Chordata</taxon>
        <taxon>Craniata</taxon>
        <taxon>Vertebrata</taxon>
        <taxon>Euteleostomi</taxon>
        <taxon>Mammalia</taxon>
        <taxon>Eutheria</taxon>
        <taxon>Euarchontoglires</taxon>
        <taxon>Glires</taxon>
        <taxon>Rodentia</taxon>
        <taxon>Myomorpha</taxon>
        <taxon>Muroidea</taxon>
        <taxon>Cricetidae</taxon>
        <taxon>Cricetinae</taxon>
        <taxon>Cricetulus</taxon>
    </lineage>
</organism>
<dbReference type="GO" id="GO:0004181">
    <property type="term" value="F:metallocarboxypeptidase activity"/>
    <property type="evidence" value="ECO:0007669"/>
    <property type="project" value="UniProtKB-EC"/>
</dbReference>
<reference evidence="15" key="1">
    <citation type="journal article" date="2013" name="Nat. Biotechnol.">
        <title>Chinese hamster genome sequenced from sorted chromosomes.</title>
        <authorList>
            <person name="Brinkrolf K."/>
            <person name="Rupp O."/>
            <person name="Laux H."/>
            <person name="Kollin F."/>
            <person name="Ernst W."/>
            <person name="Linke B."/>
            <person name="Kofler R."/>
            <person name="Romand S."/>
            <person name="Hesse F."/>
            <person name="Budach W.E."/>
            <person name="Galosy S."/>
            <person name="Muller D."/>
            <person name="Noll T."/>
            <person name="Wienberg J."/>
            <person name="Jostock T."/>
            <person name="Leonard M."/>
            <person name="Grillari J."/>
            <person name="Tauch A."/>
            <person name="Goesmann A."/>
            <person name="Helk B."/>
            <person name="Mott J.E."/>
            <person name="Puhler A."/>
            <person name="Borth N."/>
        </authorList>
    </citation>
    <scope>NUCLEOTIDE SEQUENCE [LARGE SCALE GENOMIC DNA]</scope>
    <source>
        <strain evidence="15">17A/GY</strain>
    </source>
</reference>
<feature type="active site" description="Proton donor/acceptor" evidence="10">
    <location>
        <position position="340"/>
    </location>
</feature>